<dbReference type="OrthoDB" id="6116485at2759"/>
<dbReference type="PANTHER" id="PTHR10454">
    <property type="entry name" value="CASPASE"/>
    <property type="match status" value="1"/>
</dbReference>
<protein>
    <recommendedName>
        <fullName evidence="13">Caspase-1</fullName>
    </recommendedName>
</protein>
<evidence type="ECO:0000313" key="11">
    <source>
        <dbReference type="EMBL" id="CAH1101497.1"/>
    </source>
</evidence>
<feature type="compositionally biased region" description="Acidic residues" evidence="8">
    <location>
        <begin position="18"/>
        <end position="29"/>
    </location>
</feature>
<dbReference type="PROSITE" id="PS01122">
    <property type="entry name" value="CASPASE_CYS"/>
    <property type="match status" value="1"/>
</dbReference>
<dbReference type="Pfam" id="PF00656">
    <property type="entry name" value="Peptidase_C14"/>
    <property type="match status" value="1"/>
</dbReference>
<organism evidence="11 12">
    <name type="scientific">Psylliodes chrysocephalus</name>
    <dbReference type="NCBI Taxonomy" id="3402493"/>
    <lineage>
        <taxon>Eukaryota</taxon>
        <taxon>Metazoa</taxon>
        <taxon>Ecdysozoa</taxon>
        <taxon>Arthropoda</taxon>
        <taxon>Hexapoda</taxon>
        <taxon>Insecta</taxon>
        <taxon>Pterygota</taxon>
        <taxon>Neoptera</taxon>
        <taxon>Endopterygota</taxon>
        <taxon>Coleoptera</taxon>
        <taxon>Polyphaga</taxon>
        <taxon>Cucujiformia</taxon>
        <taxon>Chrysomeloidea</taxon>
        <taxon>Chrysomelidae</taxon>
        <taxon>Galerucinae</taxon>
        <taxon>Alticini</taxon>
        <taxon>Psylliodes</taxon>
    </lineage>
</organism>
<comment type="similarity">
    <text evidence="1 7">Belongs to the peptidase C14A family.</text>
</comment>
<evidence type="ECO:0000259" key="9">
    <source>
        <dbReference type="PROSITE" id="PS50207"/>
    </source>
</evidence>
<dbReference type="CDD" id="cd00032">
    <property type="entry name" value="CASc"/>
    <property type="match status" value="1"/>
</dbReference>
<keyword evidence="5" id="KW-0788">Thiol protease</keyword>
<evidence type="ECO:0000256" key="7">
    <source>
        <dbReference type="RuleBase" id="RU003971"/>
    </source>
</evidence>
<dbReference type="PROSITE" id="PS50208">
    <property type="entry name" value="CASPASE_P20"/>
    <property type="match status" value="1"/>
</dbReference>
<evidence type="ECO:0000256" key="3">
    <source>
        <dbReference type="ARBA" id="ARBA00022703"/>
    </source>
</evidence>
<dbReference type="InterPro" id="IPR015917">
    <property type="entry name" value="Pept_C14A"/>
</dbReference>
<dbReference type="InterPro" id="IPR029030">
    <property type="entry name" value="Caspase-like_dom_sf"/>
</dbReference>
<evidence type="ECO:0000259" key="10">
    <source>
        <dbReference type="PROSITE" id="PS50208"/>
    </source>
</evidence>
<dbReference type="GO" id="GO:0043525">
    <property type="term" value="P:positive regulation of neuron apoptotic process"/>
    <property type="evidence" value="ECO:0007669"/>
    <property type="project" value="TreeGrafter"/>
</dbReference>
<dbReference type="InterPro" id="IPR001309">
    <property type="entry name" value="Pept_C14_p20"/>
</dbReference>
<dbReference type="GO" id="GO:0045476">
    <property type="term" value="P:nurse cell apoptotic process"/>
    <property type="evidence" value="ECO:0007669"/>
    <property type="project" value="UniProtKB-ARBA"/>
</dbReference>
<dbReference type="GO" id="GO:0016322">
    <property type="term" value="P:neuron remodeling"/>
    <property type="evidence" value="ECO:0007669"/>
    <property type="project" value="UniProtKB-ARBA"/>
</dbReference>
<keyword evidence="4" id="KW-0378">Hydrolase</keyword>
<evidence type="ECO:0000256" key="4">
    <source>
        <dbReference type="ARBA" id="ARBA00022801"/>
    </source>
</evidence>
<dbReference type="GO" id="GO:0004197">
    <property type="term" value="F:cysteine-type endopeptidase activity"/>
    <property type="evidence" value="ECO:0007669"/>
    <property type="project" value="InterPro"/>
</dbReference>
<feature type="domain" description="Caspase family p20" evidence="10">
    <location>
        <begin position="76"/>
        <end position="199"/>
    </location>
</feature>
<dbReference type="EMBL" id="OV651823">
    <property type="protein sequence ID" value="CAH1101497.1"/>
    <property type="molecule type" value="Genomic_DNA"/>
</dbReference>
<dbReference type="AlphaFoldDB" id="A0A9P0G9E9"/>
<dbReference type="Proteomes" id="UP001153636">
    <property type="component" value="Chromosome 11"/>
</dbReference>
<dbReference type="SMART" id="SM00115">
    <property type="entry name" value="CASc"/>
    <property type="match status" value="1"/>
</dbReference>
<dbReference type="GO" id="GO:0005737">
    <property type="term" value="C:cytoplasm"/>
    <property type="evidence" value="ECO:0007669"/>
    <property type="project" value="TreeGrafter"/>
</dbReference>
<keyword evidence="2" id="KW-0645">Protease</keyword>
<evidence type="ECO:0000256" key="1">
    <source>
        <dbReference type="ARBA" id="ARBA00010134"/>
    </source>
</evidence>
<evidence type="ECO:0000256" key="2">
    <source>
        <dbReference type="ARBA" id="ARBA00022670"/>
    </source>
</evidence>
<dbReference type="SUPFAM" id="SSF52129">
    <property type="entry name" value="Caspase-like"/>
    <property type="match status" value="1"/>
</dbReference>
<keyword evidence="3" id="KW-0053">Apoptosis</keyword>
<name>A0A9P0G9E9_9CUCU</name>
<evidence type="ECO:0000256" key="6">
    <source>
        <dbReference type="ARBA" id="ARBA00023145"/>
    </source>
</evidence>
<dbReference type="PANTHER" id="PTHR10454:SF245">
    <property type="entry name" value="CASPASE-RELATED"/>
    <property type="match status" value="1"/>
</dbReference>
<dbReference type="InterPro" id="IPR033139">
    <property type="entry name" value="Caspase_cys_AS"/>
</dbReference>
<dbReference type="InterPro" id="IPR002138">
    <property type="entry name" value="Pept_C14_p10"/>
</dbReference>
<feature type="region of interest" description="Disordered" evidence="8">
    <location>
        <begin position="1"/>
        <end position="54"/>
    </location>
</feature>
<dbReference type="InterPro" id="IPR016129">
    <property type="entry name" value="Caspase_his_AS"/>
</dbReference>
<dbReference type="InterPro" id="IPR011600">
    <property type="entry name" value="Pept_C14_caspase"/>
</dbReference>
<evidence type="ECO:0000256" key="5">
    <source>
        <dbReference type="ARBA" id="ARBA00022807"/>
    </source>
</evidence>
<accession>A0A9P0G9E9</accession>
<evidence type="ECO:0008006" key="13">
    <source>
        <dbReference type="Google" id="ProtNLM"/>
    </source>
</evidence>
<keyword evidence="12" id="KW-1185">Reference proteome</keyword>
<gene>
    <name evidence="11" type="ORF">PSYICH_LOCUS2600</name>
</gene>
<sequence length="317" mass="35548">MESGKGSDEVGNGFNNIEEIEDTFQDAEDGQCLGLSKNGKADERDARGRPGYPSGEVVAKMPVAKYASHYNMGHKKRGLALIFNHEKFECGNLKPRAGTNEDCKNLKECLINLGFDVHVFVDLNYFDIEDHIKRTAQANHSQHDCLLISILSHGECGIIYAKDTPYKPDYLWSHFTADRCPSLAGKPKVFFLQACQGDKLDGGVTLSNTETDGELHNTYKIPSQADFLIVYSTVKGYYSWRNTTKGSWFIQSLVEELKSRAFELDLMTILTFVSQRVALNFESNVPDNASMHRQKQIPCIMSMLTRLIQFKPKSVGG</sequence>
<reference evidence="11" key="1">
    <citation type="submission" date="2022-01" db="EMBL/GenBank/DDBJ databases">
        <authorList>
            <person name="King R."/>
        </authorList>
    </citation>
    <scope>NUCLEOTIDE SEQUENCE</scope>
</reference>
<evidence type="ECO:0000313" key="12">
    <source>
        <dbReference type="Proteomes" id="UP001153636"/>
    </source>
</evidence>
<feature type="compositionally biased region" description="Basic and acidic residues" evidence="8">
    <location>
        <begin position="39"/>
        <end position="48"/>
    </location>
</feature>
<dbReference type="PROSITE" id="PS50207">
    <property type="entry name" value="CASPASE_P10"/>
    <property type="match status" value="1"/>
</dbReference>
<evidence type="ECO:0000256" key="8">
    <source>
        <dbReference type="SAM" id="MobiDB-lite"/>
    </source>
</evidence>
<dbReference type="PROSITE" id="PS01121">
    <property type="entry name" value="CASPASE_HIS"/>
    <property type="match status" value="1"/>
</dbReference>
<feature type="domain" description="Caspase family p10" evidence="9">
    <location>
        <begin position="217"/>
        <end position="312"/>
    </location>
</feature>
<dbReference type="PRINTS" id="PR00376">
    <property type="entry name" value="IL1BCENZYME"/>
</dbReference>
<dbReference type="GO" id="GO:1990525">
    <property type="term" value="F:BIR domain binding"/>
    <property type="evidence" value="ECO:0007669"/>
    <property type="project" value="UniProtKB-ARBA"/>
</dbReference>
<dbReference type="Gene3D" id="3.40.50.1460">
    <property type="match status" value="1"/>
</dbReference>
<dbReference type="GO" id="GO:0006508">
    <property type="term" value="P:proteolysis"/>
    <property type="evidence" value="ECO:0007669"/>
    <property type="project" value="UniProtKB-KW"/>
</dbReference>
<dbReference type="GO" id="GO:0045751">
    <property type="term" value="P:negative regulation of Toll signaling pathway"/>
    <property type="evidence" value="ECO:0007669"/>
    <property type="project" value="UniProtKB-ARBA"/>
</dbReference>
<dbReference type="InterPro" id="IPR002398">
    <property type="entry name" value="Pept_C14"/>
</dbReference>
<keyword evidence="6" id="KW-0865">Zymogen</keyword>
<dbReference type="FunFam" id="3.40.50.1460:FF:000001">
    <property type="entry name" value="Caspase-3 preproprotein"/>
    <property type="match status" value="1"/>
</dbReference>
<proteinExistence type="inferred from homology"/>